<sequence>MWLEIMLCEHLYLSHPTGSQQDGESQRVSLSKQENNFVEENKSNGFDSLLYPPHWHRMGLGPKTLKSMD</sequence>
<evidence type="ECO:0000313" key="2">
    <source>
        <dbReference type="WBParaSite" id="jg26776"/>
    </source>
</evidence>
<protein>
    <submittedName>
        <fullName evidence="2">Uncharacterized protein</fullName>
    </submittedName>
</protein>
<dbReference type="AlphaFoldDB" id="A0A915E6P5"/>
<reference evidence="2" key="1">
    <citation type="submission" date="2022-11" db="UniProtKB">
        <authorList>
            <consortium name="WormBaseParasite"/>
        </authorList>
    </citation>
    <scope>IDENTIFICATION</scope>
</reference>
<organism evidence="1 2">
    <name type="scientific">Ditylenchus dipsaci</name>
    <dbReference type="NCBI Taxonomy" id="166011"/>
    <lineage>
        <taxon>Eukaryota</taxon>
        <taxon>Metazoa</taxon>
        <taxon>Ecdysozoa</taxon>
        <taxon>Nematoda</taxon>
        <taxon>Chromadorea</taxon>
        <taxon>Rhabditida</taxon>
        <taxon>Tylenchina</taxon>
        <taxon>Tylenchomorpha</taxon>
        <taxon>Sphaerularioidea</taxon>
        <taxon>Anguinidae</taxon>
        <taxon>Anguininae</taxon>
        <taxon>Ditylenchus</taxon>
    </lineage>
</organism>
<accession>A0A915E6P5</accession>
<proteinExistence type="predicted"/>
<name>A0A915E6P5_9BILA</name>
<evidence type="ECO:0000313" key="1">
    <source>
        <dbReference type="Proteomes" id="UP000887574"/>
    </source>
</evidence>
<keyword evidence="1" id="KW-1185">Reference proteome</keyword>
<dbReference type="WBParaSite" id="jg26776">
    <property type="protein sequence ID" value="jg26776"/>
    <property type="gene ID" value="jg26776"/>
</dbReference>
<dbReference type="Proteomes" id="UP000887574">
    <property type="component" value="Unplaced"/>
</dbReference>